<feature type="compositionally biased region" description="Basic and acidic residues" evidence="1">
    <location>
        <begin position="89"/>
        <end position="103"/>
    </location>
</feature>
<feature type="compositionally biased region" description="Basic residues" evidence="1">
    <location>
        <begin position="56"/>
        <end position="66"/>
    </location>
</feature>
<evidence type="ECO:0000256" key="1">
    <source>
        <dbReference type="SAM" id="MobiDB-lite"/>
    </source>
</evidence>
<dbReference type="AlphaFoldDB" id="A0A2B4SYG5"/>
<feature type="compositionally biased region" description="Basic and acidic residues" evidence="1">
    <location>
        <begin position="1"/>
        <end position="13"/>
    </location>
</feature>
<dbReference type="Proteomes" id="UP000225706">
    <property type="component" value="Unassembled WGS sequence"/>
</dbReference>
<dbReference type="OrthoDB" id="5980626at2759"/>
<reference evidence="3" key="1">
    <citation type="journal article" date="2017" name="bioRxiv">
        <title>Comparative analysis of the genomes of Stylophora pistillata and Acropora digitifera provides evidence for extensive differences between species of corals.</title>
        <authorList>
            <person name="Voolstra C.R."/>
            <person name="Li Y."/>
            <person name="Liew Y.J."/>
            <person name="Baumgarten S."/>
            <person name="Zoccola D."/>
            <person name="Flot J.-F."/>
            <person name="Tambutte S."/>
            <person name="Allemand D."/>
            <person name="Aranda M."/>
        </authorList>
    </citation>
    <scope>NUCLEOTIDE SEQUENCE [LARGE SCALE GENOMIC DNA]</scope>
</reference>
<comment type="caution">
    <text evidence="2">The sequence shown here is derived from an EMBL/GenBank/DDBJ whole genome shotgun (WGS) entry which is preliminary data.</text>
</comment>
<feature type="compositionally biased region" description="Low complexity" evidence="1">
    <location>
        <begin position="67"/>
        <end position="80"/>
    </location>
</feature>
<dbReference type="STRING" id="50429.A0A2B4SYG5"/>
<accession>A0A2B4SYG5</accession>
<evidence type="ECO:0000313" key="2">
    <source>
        <dbReference type="EMBL" id="PFX33920.1"/>
    </source>
</evidence>
<organism evidence="2 3">
    <name type="scientific">Stylophora pistillata</name>
    <name type="common">Smooth cauliflower coral</name>
    <dbReference type="NCBI Taxonomy" id="50429"/>
    <lineage>
        <taxon>Eukaryota</taxon>
        <taxon>Metazoa</taxon>
        <taxon>Cnidaria</taxon>
        <taxon>Anthozoa</taxon>
        <taxon>Hexacorallia</taxon>
        <taxon>Scleractinia</taxon>
        <taxon>Astrocoeniina</taxon>
        <taxon>Pocilloporidae</taxon>
        <taxon>Stylophora</taxon>
    </lineage>
</organism>
<protein>
    <recommendedName>
        <fullName evidence="4">Serine/Arginine-related protein 53</fullName>
    </recommendedName>
</protein>
<evidence type="ECO:0008006" key="4">
    <source>
        <dbReference type="Google" id="ProtNLM"/>
    </source>
</evidence>
<evidence type="ECO:0000313" key="3">
    <source>
        <dbReference type="Proteomes" id="UP000225706"/>
    </source>
</evidence>
<keyword evidence="3" id="KW-1185">Reference proteome</keyword>
<feature type="region of interest" description="Disordered" evidence="1">
    <location>
        <begin position="1"/>
        <end position="116"/>
    </location>
</feature>
<feature type="compositionally biased region" description="Basic residues" evidence="1">
    <location>
        <begin position="14"/>
        <end position="45"/>
    </location>
</feature>
<name>A0A2B4SYG5_STYPI</name>
<dbReference type="EMBL" id="LSMT01000007">
    <property type="protein sequence ID" value="PFX33920.1"/>
    <property type="molecule type" value="Genomic_DNA"/>
</dbReference>
<gene>
    <name evidence="2" type="ORF">AWC38_SpisGene1063</name>
</gene>
<sequence>MGRHSSDSEDDRRRKQKSSRKRDRRSRSRERRKRSRSRERKRSRSRSSSYEDYRRSRLSRKDHRFSRSSSSRSTSSSSSNGDKRRSRKDKKDSSSQLTKEKTKQKMKKALAKAESKDEILKRDKAVKELRELAPDKDVILQIESSEFVPQSFSSSSGYKGHQMGRKNIDGSHEEAMFGIGGAVPEISSSTVTTTELKTAPQSIISQNSDKEGLFASWLHEDEETKTSRWITKLKKMRQELLAAT</sequence>
<proteinExistence type="predicted"/>